<accession>A0A1G1KSS7</accession>
<feature type="domain" description="BPL/LPL catalytic" evidence="1">
    <location>
        <begin position="32"/>
        <end position="221"/>
    </location>
</feature>
<name>A0A1G1KSS7_9BACT</name>
<dbReference type="Gene3D" id="3.30.930.10">
    <property type="entry name" value="Bira Bifunctional Protein, Domain 2"/>
    <property type="match status" value="1"/>
</dbReference>
<reference evidence="2 3" key="1">
    <citation type="journal article" date="2016" name="Nat. Commun.">
        <title>Thousands of microbial genomes shed light on interconnected biogeochemical processes in an aquifer system.</title>
        <authorList>
            <person name="Anantharaman K."/>
            <person name="Brown C.T."/>
            <person name="Hug L.A."/>
            <person name="Sharon I."/>
            <person name="Castelle C.J."/>
            <person name="Probst A.J."/>
            <person name="Thomas B.C."/>
            <person name="Singh A."/>
            <person name="Wilkins M.J."/>
            <person name="Karaoz U."/>
            <person name="Brodie E.L."/>
            <person name="Williams K.H."/>
            <person name="Hubbard S.S."/>
            <person name="Banfield J.F."/>
        </authorList>
    </citation>
    <scope>NUCLEOTIDE SEQUENCE [LARGE SCALE GENOMIC DNA]</scope>
</reference>
<dbReference type="InterPro" id="IPR050664">
    <property type="entry name" value="Octanoyltrans_LipM/LipL"/>
</dbReference>
<comment type="caution">
    <text evidence="2">The sequence shown here is derived from an EMBL/GenBank/DDBJ whole genome shotgun (WGS) entry which is preliminary data.</text>
</comment>
<gene>
    <name evidence="2" type="ORF">A3G33_11580</name>
</gene>
<dbReference type="PROSITE" id="PS51733">
    <property type="entry name" value="BPL_LPL_CATALYTIC"/>
    <property type="match status" value="1"/>
</dbReference>
<sequence>MVYLRYINDGIYNAAFNMAVDRYLFSESIKANDPNPILRIYRFENPSVTVGCGKNNVLPDYLAKTKIAQRPTGGGVVCHGEDLIYSVIVPFRLFDKLSHVLESYGEIHSVLIKALSEVGAEAELFSVGTKSTPQDLCFQKPVLYDVMCCGRKIAGAGQKRSLGFLLHQGSIALDVLRELNRNISEIKLRQSLANAFGNYFCCELREIPLVQEEISAWEGKEAIIPEPHMV</sequence>
<dbReference type="InterPro" id="IPR045864">
    <property type="entry name" value="aa-tRNA-synth_II/BPL/LPL"/>
</dbReference>
<dbReference type="Pfam" id="PF21948">
    <property type="entry name" value="LplA-B_cat"/>
    <property type="match status" value="1"/>
</dbReference>
<evidence type="ECO:0000313" key="2">
    <source>
        <dbReference type="EMBL" id="OGW95629.1"/>
    </source>
</evidence>
<dbReference type="EMBL" id="MHFR01000060">
    <property type="protein sequence ID" value="OGW95629.1"/>
    <property type="molecule type" value="Genomic_DNA"/>
</dbReference>
<organism evidence="2 3">
    <name type="scientific">Candidatus Danuiimicrobium aquiferis</name>
    <dbReference type="NCBI Taxonomy" id="1801832"/>
    <lineage>
        <taxon>Bacteria</taxon>
        <taxon>Pseudomonadati</taxon>
        <taxon>Candidatus Omnitrophota</taxon>
        <taxon>Candidatus Danuiimicrobium</taxon>
    </lineage>
</organism>
<proteinExistence type="predicted"/>
<evidence type="ECO:0000313" key="3">
    <source>
        <dbReference type="Proteomes" id="UP000178187"/>
    </source>
</evidence>
<dbReference type="AlphaFoldDB" id="A0A1G1KSS7"/>
<dbReference type="InterPro" id="IPR004143">
    <property type="entry name" value="BPL_LPL_catalytic"/>
</dbReference>
<dbReference type="Proteomes" id="UP000178187">
    <property type="component" value="Unassembled WGS sequence"/>
</dbReference>
<dbReference type="PANTHER" id="PTHR43679">
    <property type="entry name" value="OCTANOYLTRANSFERASE LIPM-RELATED"/>
    <property type="match status" value="1"/>
</dbReference>
<dbReference type="SUPFAM" id="SSF55681">
    <property type="entry name" value="Class II aaRS and biotin synthetases"/>
    <property type="match status" value="1"/>
</dbReference>
<protein>
    <recommendedName>
        <fullName evidence="1">BPL/LPL catalytic domain-containing protein</fullName>
    </recommendedName>
</protein>
<evidence type="ECO:0000259" key="1">
    <source>
        <dbReference type="PROSITE" id="PS51733"/>
    </source>
</evidence>
<dbReference type="PANTHER" id="PTHR43679:SF2">
    <property type="entry name" value="OCTANOYL-[GCVH]:PROTEIN N-OCTANOYLTRANSFERASE"/>
    <property type="match status" value="1"/>
</dbReference>